<keyword evidence="2" id="KW-1185">Reference proteome</keyword>
<reference evidence="1 2" key="1">
    <citation type="submission" date="2021-02" db="EMBL/GenBank/DDBJ databases">
        <title>A novel species of genus Amphritea isolated from a fishpond in China.</title>
        <authorList>
            <person name="Lu H."/>
        </authorList>
    </citation>
    <scope>NUCLEOTIDE SEQUENCE [LARGE SCALE GENOMIC DNA]</scope>
    <source>
        <strain evidence="1 2">RP18W</strain>
    </source>
</reference>
<accession>A0ABS2WE57</accession>
<sequence>HQATLTDAHVANAEAGGVVIRTGAWVEWTRAGAVIDDGSHAGAVSDLAAVGGVAQVDAEGLIAFEHGILSGLHGKGLAGHARRKG</sequence>
<proteinExistence type="predicted"/>
<protein>
    <submittedName>
        <fullName evidence="1">Uncharacterized protein</fullName>
    </submittedName>
</protein>
<name>A0ABS2WE57_9GAMM</name>
<evidence type="ECO:0000313" key="1">
    <source>
        <dbReference type="EMBL" id="MBN0990003.1"/>
    </source>
</evidence>
<comment type="caution">
    <text evidence="1">The sequence shown here is derived from an EMBL/GenBank/DDBJ whole genome shotgun (WGS) entry which is preliminary data.</text>
</comment>
<dbReference type="Proteomes" id="UP000760472">
    <property type="component" value="Unassembled WGS sequence"/>
</dbReference>
<gene>
    <name evidence="1" type="ORF">JW498_21915</name>
</gene>
<evidence type="ECO:0000313" key="2">
    <source>
        <dbReference type="Proteomes" id="UP000760472"/>
    </source>
</evidence>
<dbReference type="EMBL" id="JAFFZP010000201">
    <property type="protein sequence ID" value="MBN0990003.1"/>
    <property type="molecule type" value="Genomic_DNA"/>
</dbReference>
<organism evidence="1 2">
    <name type="scientific">Amphritea pacifica</name>
    <dbReference type="NCBI Taxonomy" id="2811233"/>
    <lineage>
        <taxon>Bacteria</taxon>
        <taxon>Pseudomonadati</taxon>
        <taxon>Pseudomonadota</taxon>
        <taxon>Gammaproteobacteria</taxon>
        <taxon>Oceanospirillales</taxon>
        <taxon>Oceanospirillaceae</taxon>
        <taxon>Amphritea</taxon>
    </lineage>
</organism>
<feature type="non-terminal residue" evidence="1">
    <location>
        <position position="85"/>
    </location>
</feature>
<dbReference type="RefSeq" id="WP_205214601.1">
    <property type="nucleotide sequence ID" value="NZ_JAFFZP010000201.1"/>
</dbReference>
<feature type="non-terminal residue" evidence="1">
    <location>
        <position position="1"/>
    </location>
</feature>